<dbReference type="Proteomes" id="UP000708208">
    <property type="component" value="Unassembled WGS sequence"/>
</dbReference>
<dbReference type="EMBL" id="CAJVCH010313801">
    <property type="protein sequence ID" value="CAG7786267.1"/>
    <property type="molecule type" value="Genomic_DNA"/>
</dbReference>
<evidence type="ECO:0000313" key="3">
    <source>
        <dbReference type="EMBL" id="CAG7786267.1"/>
    </source>
</evidence>
<name>A0A8J2P9L8_9HEXA</name>
<feature type="non-terminal residue" evidence="3">
    <location>
        <position position="1"/>
    </location>
</feature>
<accession>A0A8J2P9L8</accession>
<keyword evidence="2" id="KW-0472">Membrane</keyword>
<feature type="transmembrane region" description="Helical" evidence="2">
    <location>
        <begin position="161"/>
        <end position="183"/>
    </location>
</feature>
<feature type="transmembrane region" description="Helical" evidence="2">
    <location>
        <begin position="309"/>
        <end position="329"/>
    </location>
</feature>
<keyword evidence="2" id="KW-1133">Transmembrane helix</keyword>
<feature type="transmembrane region" description="Helical" evidence="2">
    <location>
        <begin position="279"/>
        <end position="297"/>
    </location>
</feature>
<feature type="transmembrane region" description="Helical" evidence="2">
    <location>
        <begin position="195"/>
        <end position="216"/>
    </location>
</feature>
<protein>
    <submittedName>
        <fullName evidence="3">Uncharacterized protein</fullName>
    </submittedName>
</protein>
<sequence>LNSPTVEGPQDEDNNDISSGAKIVPGSAKLSKCKRRKKQLYKICFWSWKLKITFYSYALLALNLFCWTVFICNIGLGIPFPLDLARLPEEGHNHNSTYSEAESENRLTILAEGVIKFLEMFHLIVNSQLFADWLNNWNDFEKDFRNYFGPKDISFNFDMRAFRTGFLVFYALLPSLVRLGMGIKTNLHYWHNPKYYVLSYFVFSWIDILLVVHSLLEDSKTFLMLRSLKMTYTQVRTAINEDVRIGRINGRDVVQWENICHSIRKQIRLCSQYIKGRQILILIDTIFVFSGGAFSFLEFSRDSSSFNTHQYFLISNAVLCVLCYIRLYLTVLLAETIYQEVCVVI</sequence>
<proteinExistence type="predicted"/>
<keyword evidence="4" id="KW-1185">Reference proteome</keyword>
<gene>
    <name evidence="3" type="ORF">AFUS01_LOCUS24841</name>
</gene>
<comment type="caution">
    <text evidence="3">The sequence shown here is derived from an EMBL/GenBank/DDBJ whole genome shotgun (WGS) entry which is preliminary data.</text>
</comment>
<evidence type="ECO:0000256" key="2">
    <source>
        <dbReference type="SAM" id="Phobius"/>
    </source>
</evidence>
<keyword evidence="2" id="KW-0812">Transmembrane</keyword>
<dbReference type="AlphaFoldDB" id="A0A8J2P9L8"/>
<reference evidence="3" key="1">
    <citation type="submission" date="2021-06" db="EMBL/GenBank/DDBJ databases">
        <authorList>
            <person name="Hodson N. C."/>
            <person name="Mongue J. A."/>
            <person name="Jaron S. K."/>
        </authorList>
    </citation>
    <scope>NUCLEOTIDE SEQUENCE</scope>
</reference>
<organism evidence="3 4">
    <name type="scientific">Allacma fusca</name>
    <dbReference type="NCBI Taxonomy" id="39272"/>
    <lineage>
        <taxon>Eukaryota</taxon>
        <taxon>Metazoa</taxon>
        <taxon>Ecdysozoa</taxon>
        <taxon>Arthropoda</taxon>
        <taxon>Hexapoda</taxon>
        <taxon>Collembola</taxon>
        <taxon>Symphypleona</taxon>
        <taxon>Sminthuridae</taxon>
        <taxon>Allacma</taxon>
    </lineage>
</organism>
<evidence type="ECO:0000313" key="4">
    <source>
        <dbReference type="Proteomes" id="UP000708208"/>
    </source>
</evidence>
<evidence type="ECO:0000256" key="1">
    <source>
        <dbReference type="SAM" id="MobiDB-lite"/>
    </source>
</evidence>
<feature type="region of interest" description="Disordered" evidence="1">
    <location>
        <begin position="1"/>
        <end position="20"/>
    </location>
</feature>
<feature type="transmembrane region" description="Helical" evidence="2">
    <location>
        <begin position="54"/>
        <end position="76"/>
    </location>
</feature>